<organism evidence="2 3">
    <name type="scientific">Microbotryum saponariae</name>
    <dbReference type="NCBI Taxonomy" id="289078"/>
    <lineage>
        <taxon>Eukaryota</taxon>
        <taxon>Fungi</taxon>
        <taxon>Dikarya</taxon>
        <taxon>Basidiomycota</taxon>
        <taxon>Pucciniomycotina</taxon>
        <taxon>Microbotryomycetes</taxon>
        <taxon>Microbotryales</taxon>
        <taxon>Microbotryaceae</taxon>
        <taxon>Microbotryum</taxon>
    </lineage>
</organism>
<dbReference type="AlphaFoldDB" id="A0A2X0MWK5"/>
<feature type="region of interest" description="Disordered" evidence="1">
    <location>
        <begin position="1"/>
        <end position="35"/>
    </location>
</feature>
<evidence type="ECO:0000313" key="3">
    <source>
        <dbReference type="Proteomes" id="UP000249723"/>
    </source>
</evidence>
<keyword evidence="3" id="KW-1185">Reference proteome</keyword>
<accession>A0A2X0MWK5</accession>
<dbReference type="EMBL" id="FMWP01000096">
    <property type="protein sequence ID" value="SCZ98910.1"/>
    <property type="molecule type" value="Genomic_DNA"/>
</dbReference>
<evidence type="ECO:0000256" key="1">
    <source>
        <dbReference type="SAM" id="MobiDB-lite"/>
    </source>
</evidence>
<sequence length="66" mass="7089">MPHAQACPGAQDLSGSNDSLAYPSSRPVGDQEGGDRTIEIFTGMVLEMISGGRWRMQMSGTRMESV</sequence>
<gene>
    <name evidence="2" type="ORF">BZ3500_MVSOF-1268-A1-R1_CHR3-1G05702</name>
</gene>
<evidence type="ECO:0000313" key="2">
    <source>
        <dbReference type="EMBL" id="SCZ98910.1"/>
    </source>
</evidence>
<protein>
    <submittedName>
        <fullName evidence="2">BZ3500_MvSof-1268-A1-R1_Chr3-1g05702 protein</fullName>
    </submittedName>
</protein>
<dbReference type="Proteomes" id="UP000249723">
    <property type="component" value="Unassembled WGS sequence"/>
</dbReference>
<reference evidence="3" key="1">
    <citation type="submission" date="2016-10" db="EMBL/GenBank/DDBJ databases">
        <authorList>
            <person name="Jeantristanb JTB J.-T."/>
            <person name="Ricardo R."/>
        </authorList>
    </citation>
    <scope>NUCLEOTIDE SEQUENCE [LARGE SCALE GENOMIC DNA]</scope>
</reference>
<proteinExistence type="predicted"/>
<name>A0A2X0MWK5_9BASI</name>